<dbReference type="AlphaFoldDB" id="A0A7M7N930"/>
<dbReference type="RefSeq" id="XP_030833046.1">
    <property type="nucleotide sequence ID" value="XM_030977186.1"/>
</dbReference>
<dbReference type="Pfam" id="PF13855">
    <property type="entry name" value="LRR_8"/>
    <property type="match status" value="4"/>
</dbReference>
<evidence type="ECO:0000256" key="5">
    <source>
        <dbReference type="SAM" id="Phobius"/>
    </source>
</evidence>
<dbReference type="EnsemblMetazoa" id="XM_030977186">
    <property type="protein sequence ID" value="XP_030833046"/>
    <property type="gene ID" value="LOC105441100"/>
</dbReference>
<dbReference type="GO" id="GO:0005886">
    <property type="term" value="C:plasma membrane"/>
    <property type="evidence" value="ECO:0000318"/>
    <property type="project" value="GO_Central"/>
</dbReference>
<dbReference type="KEGG" id="spu:105441100"/>
<dbReference type="InterPro" id="IPR050328">
    <property type="entry name" value="Dev_Immune_Receptor"/>
</dbReference>
<evidence type="ECO:0000256" key="4">
    <source>
        <dbReference type="SAM" id="MobiDB-lite"/>
    </source>
</evidence>
<keyword evidence="2" id="KW-0732">Signal</keyword>
<evidence type="ECO:0000259" key="6">
    <source>
        <dbReference type="SMART" id="SM00082"/>
    </source>
</evidence>
<keyword evidence="3" id="KW-0677">Repeat</keyword>
<reference evidence="7" key="2">
    <citation type="submission" date="2021-01" db="UniProtKB">
        <authorList>
            <consortium name="EnsemblMetazoa"/>
        </authorList>
    </citation>
    <scope>IDENTIFICATION</scope>
</reference>
<evidence type="ECO:0000256" key="1">
    <source>
        <dbReference type="ARBA" id="ARBA00022614"/>
    </source>
</evidence>
<dbReference type="SMART" id="SM00082">
    <property type="entry name" value="LRRCT"/>
    <property type="match status" value="1"/>
</dbReference>
<organism evidence="7 8">
    <name type="scientific">Strongylocentrotus purpuratus</name>
    <name type="common">Purple sea urchin</name>
    <dbReference type="NCBI Taxonomy" id="7668"/>
    <lineage>
        <taxon>Eukaryota</taxon>
        <taxon>Metazoa</taxon>
        <taxon>Echinodermata</taxon>
        <taxon>Eleutherozoa</taxon>
        <taxon>Echinozoa</taxon>
        <taxon>Echinoidea</taxon>
        <taxon>Euechinoidea</taxon>
        <taxon>Echinacea</taxon>
        <taxon>Camarodonta</taxon>
        <taxon>Echinidea</taxon>
        <taxon>Strongylocentrotidae</taxon>
        <taxon>Strongylocentrotus</taxon>
    </lineage>
</organism>
<dbReference type="InterPro" id="IPR003591">
    <property type="entry name" value="Leu-rich_rpt_typical-subtyp"/>
</dbReference>
<proteinExistence type="predicted"/>
<keyword evidence="8" id="KW-1185">Reference proteome</keyword>
<keyword evidence="5" id="KW-1133">Transmembrane helix</keyword>
<dbReference type="Gene3D" id="3.80.10.10">
    <property type="entry name" value="Ribonuclease Inhibitor"/>
    <property type="match status" value="3"/>
</dbReference>
<feature type="transmembrane region" description="Helical" evidence="5">
    <location>
        <begin position="582"/>
        <end position="603"/>
    </location>
</feature>
<dbReference type="SMART" id="SM00369">
    <property type="entry name" value="LRR_TYP"/>
    <property type="match status" value="12"/>
</dbReference>
<dbReference type="SMART" id="SM00364">
    <property type="entry name" value="LRR_BAC"/>
    <property type="match status" value="4"/>
</dbReference>
<feature type="domain" description="LRRCT" evidence="6">
    <location>
        <begin position="509"/>
        <end position="574"/>
    </location>
</feature>
<feature type="compositionally biased region" description="Basic and acidic residues" evidence="4">
    <location>
        <begin position="627"/>
        <end position="641"/>
    </location>
</feature>
<dbReference type="PROSITE" id="PS51450">
    <property type="entry name" value="LRR"/>
    <property type="match status" value="5"/>
</dbReference>
<dbReference type="Proteomes" id="UP000007110">
    <property type="component" value="Unassembled WGS sequence"/>
</dbReference>
<sequence length="703" mass="80083">MITRICAVAFALESDHEEAAKRHVKAYVDAMACSLLLIDLRQKIVINGSLINIIYPVFILFLAVLLLFSPVIPGTTAPFRCPDGCDCDHINDKVDCTGTGISSLNLNLSINTRVLLCDDNDFRAISTENINLTHLRKLRKLSFANNAITVVHRGSFQGLEKIFFIDLSRNSLRSIPSDIRLLRSLNTLDLDGNDIQWIYRDDFHPESKLEDLSLAHNNLQTLESDTFTNTQSLLYLNLQNNSISNISSRAFIVNEFLLEMDLSWNRLGFNDPLLHVSDWFQLPALNLNKLSLSHNMIQGFMKGAFDMLTELRTLEIQFNTISHLNHDVFQKLHSLEVLLSSDNQIESLPLQLFKRSPNVHTIDFSNNLIFDVPPGIFSTNDAPDSINFSSNKLENIDWVVHTFSSLRELYLGDNSLSSLPDITFKFCVNLAILELQNNAITEFPKLMNMTNLETLDLTNNLISAMPKDTRFDQYPHLTYISLASNRLITLDEDVFSSLPPVEAFDVAENPFKCDCHLLWLDDIYAALWNGEEVPPNLESWLPATFESMICDEPKGFRGEEVARLAENRNNFGCSAFASRRGVIGLVLGWLVLLLTIVVVYWRWKIKKARRHMRAWKTKRRKKKFKDKLKQRVKSDEDHADGHGLNGRVKMYSPSQHEYISQFDRDSYNSVAKTGERTYSPACVCLLQNDDSMQSCDLLSETTV</sequence>
<dbReference type="InterPro" id="IPR032675">
    <property type="entry name" value="LRR_dom_sf"/>
</dbReference>
<protein>
    <recommendedName>
        <fullName evidence="6">LRRCT domain-containing protein</fullName>
    </recommendedName>
</protein>
<feature type="transmembrane region" description="Helical" evidence="5">
    <location>
        <begin position="50"/>
        <end position="72"/>
    </location>
</feature>
<dbReference type="InterPro" id="IPR000483">
    <property type="entry name" value="Cys-rich_flank_reg_C"/>
</dbReference>
<dbReference type="SMART" id="SM00365">
    <property type="entry name" value="LRR_SD22"/>
    <property type="match status" value="5"/>
</dbReference>
<dbReference type="OrthoDB" id="2013775at2759"/>
<evidence type="ECO:0000256" key="3">
    <source>
        <dbReference type="ARBA" id="ARBA00022737"/>
    </source>
</evidence>
<dbReference type="PANTHER" id="PTHR24373">
    <property type="entry name" value="SLIT RELATED LEUCINE-RICH REPEAT NEURONAL PROTEIN"/>
    <property type="match status" value="1"/>
</dbReference>
<dbReference type="GeneID" id="105441100"/>
<dbReference type="FunFam" id="3.80.10.10:FF:002869">
    <property type="entry name" value="Secreted protein, putative"/>
    <property type="match status" value="1"/>
</dbReference>
<dbReference type="GO" id="GO:0038023">
    <property type="term" value="F:signaling receptor activity"/>
    <property type="evidence" value="ECO:0000318"/>
    <property type="project" value="GO_Central"/>
</dbReference>
<keyword evidence="5" id="KW-0472">Membrane</keyword>
<dbReference type="OMA" id="CHITPLM"/>
<accession>A0A7M7N930</accession>
<keyword evidence="1" id="KW-0433">Leucine-rich repeat</keyword>
<keyword evidence="5" id="KW-0812">Transmembrane</keyword>
<feature type="region of interest" description="Disordered" evidence="4">
    <location>
        <begin position="626"/>
        <end position="648"/>
    </location>
</feature>
<dbReference type="SUPFAM" id="SSF52058">
    <property type="entry name" value="L domain-like"/>
    <property type="match status" value="2"/>
</dbReference>
<dbReference type="InParanoid" id="A0A7M7N930"/>
<evidence type="ECO:0000256" key="2">
    <source>
        <dbReference type="ARBA" id="ARBA00022729"/>
    </source>
</evidence>
<evidence type="ECO:0000313" key="7">
    <source>
        <dbReference type="EnsemblMetazoa" id="XP_030833046"/>
    </source>
</evidence>
<evidence type="ECO:0000313" key="8">
    <source>
        <dbReference type="Proteomes" id="UP000007110"/>
    </source>
</evidence>
<name>A0A7M7N930_STRPU</name>
<dbReference type="InterPro" id="IPR001611">
    <property type="entry name" value="Leu-rich_rpt"/>
</dbReference>
<reference evidence="8" key="1">
    <citation type="submission" date="2015-02" db="EMBL/GenBank/DDBJ databases">
        <title>Genome sequencing for Strongylocentrotus purpuratus.</title>
        <authorList>
            <person name="Murali S."/>
            <person name="Liu Y."/>
            <person name="Vee V."/>
            <person name="English A."/>
            <person name="Wang M."/>
            <person name="Skinner E."/>
            <person name="Han Y."/>
            <person name="Muzny D.M."/>
            <person name="Worley K.C."/>
            <person name="Gibbs R.A."/>
        </authorList>
    </citation>
    <scope>NUCLEOTIDE SEQUENCE</scope>
</reference>
<dbReference type="PANTHER" id="PTHR24373:SF375">
    <property type="entry name" value="TRANSMEMBRANE PROTEIN, PUTATIVE-RELATED"/>
    <property type="match status" value="1"/>
</dbReference>